<name>X0UYY6_9ZZZZ</name>
<organism evidence="2">
    <name type="scientific">marine sediment metagenome</name>
    <dbReference type="NCBI Taxonomy" id="412755"/>
    <lineage>
        <taxon>unclassified sequences</taxon>
        <taxon>metagenomes</taxon>
        <taxon>ecological metagenomes</taxon>
    </lineage>
</organism>
<dbReference type="AlphaFoldDB" id="X0UYY6"/>
<dbReference type="EMBL" id="BARS01026032">
    <property type="protein sequence ID" value="GAG11044.1"/>
    <property type="molecule type" value="Genomic_DNA"/>
</dbReference>
<feature type="non-terminal residue" evidence="2">
    <location>
        <position position="1"/>
    </location>
</feature>
<evidence type="ECO:0000313" key="2">
    <source>
        <dbReference type="EMBL" id="GAG11044.1"/>
    </source>
</evidence>
<feature type="region of interest" description="Disordered" evidence="1">
    <location>
        <begin position="1"/>
        <end position="34"/>
    </location>
</feature>
<protein>
    <submittedName>
        <fullName evidence="2">Uncharacterized protein</fullName>
    </submittedName>
</protein>
<evidence type="ECO:0000256" key="1">
    <source>
        <dbReference type="SAM" id="MobiDB-lite"/>
    </source>
</evidence>
<gene>
    <name evidence="2" type="ORF">S01H1_41071</name>
</gene>
<comment type="caution">
    <text evidence="2">The sequence shown here is derived from an EMBL/GenBank/DDBJ whole genome shotgun (WGS) entry which is preliminary data.</text>
</comment>
<accession>X0UYY6</accession>
<reference evidence="2" key="1">
    <citation type="journal article" date="2014" name="Front. Microbiol.">
        <title>High frequency of phylogenetically diverse reductive dehalogenase-homologous genes in deep subseafloor sedimentary metagenomes.</title>
        <authorList>
            <person name="Kawai M."/>
            <person name="Futagami T."/>
            <person name="Toyoda A."/>
            <person name="Takaki Y."/>
            <person name="Nishi S."/>
            <person name="Hori S."/>
            <person name="Arai W."/>
            <person name="Tsubouchi T."/>
            <person name="Morono Y."/>
            <person name="Uchiyama I."/>
            <person name="Ito T."/>
            <person name="Fujiyama A."/>
            <person name="Inagaki F."/>
            <person name="Takami H."/>
        </authorList>
    </citation>
    <scope>NUCLEOTIDE SEQUENCE</scope>
    <source>
        <strain evidence="2">Expedition CK06-06</strain>
    </source>
</reference>
<proteinExistence type="predicted"/>
<sequence length="34" mass="3301">LAAPGDFKADAPDCASETGGCEGWHGGKVLDAPG</sequence>